<sequence>MMNFQLNQNLLAYTSPFLRHRDKCRHHKIETLHDGNLVINGHPDKPFPNLATLMKYFTKSQEKDIQMQPVFCKEQDTTDNSHSPAEQKSYEQMDHKQLPVGNRTPPTGYETMGSQACPPGTRPPVLGCEDGPTTETSASISPRVKHPYENLPDKQKAKPPLMSRVTSPDLHKVHGYENLPSKDKQLPVGNRTPPTGYEAMGPQGAPILPPRRHTPNAGHGYENIPEKEEEPLPPAREPTSSEGYVNLPPRPGRASSAPDGYVNLPSRPGGTSGECPALPPRKKSQTLGYENVPTRDDIRLPSRPVPYQNIPPNVPSRHSQSSGRAHPPVRRSATVPAHIMQNTLGTLGKDSY</sequence>
<keyword evidence="3" id="KW-1185">Reference proteome</keyword>
<name>A0A9W9Z7U4_9CNID</name>
<protein>
    <recommendedName>
        <fullName evidence="4">SH2 domain-containing protein</fullName>
    </recommendedName>
</protein>
<feature type="compositionally biased region" description="Basic and acidic residues" evidence="1">
    <location>
        <begin position="88"/>
        <end position="97"/>
    </location>
</feature>
<feature type="compositionally biased region" description="Basic and acidic residues" evidence="1">
    <location>
        <begin position="146"/>
        <end position="156"/>
    </location>
</feature>
<proteinExistence type="predicted"/>
<dbReference type="Proteomes" id="UP001163046">
    <property type="component" value="Unassembled WGS sequence"/>
</dbReference>
<gene>
    <name evidence="2" type="ORF">OS493_033773</name>
</gene>
<evidence type="ECO:0000313" key="2">
    <source>
        <dbReference type="EMBL" id="KAJ7376612.1"/>
    </source>
</evidence>
<evidence type="ECO:0000313" key="3">
    <source>
        <dbReference type="Proteomes" id="UP001163046"/>
    </source>
</evidence>
<accession>A0A9W9Z7U4</accession>
<dbReference type="AlphaFoldDB" id="A0A9W9Z7U4"/>
<comment type="caution">
    <text evidence="2">The sequence shown here is derived from an EMBL/GenBank/DDBJ whole genome shotgun (WGS) entry which is preliminary data.</text>
</comment>
<feature type="region of interest" description="Disordered" evidence="1">
    <location>
        <begin position="129"/>
        <end position="352"/>
    </location>
</feature>
<evidence type="ECO:0008006" key="4">
    <source>
        <dbReference type="Google" id="ProtNLM"/>
    </source>
</evidence>
<evidence type="ECO:0000256" key="1">
    <source>
        <dbReference type="SAM" id="MobiDB-lite"/>
    </source>
</evidence>
<dbReference type="EMBL" id="MU826395">
    <property type="protein sequence ID" value="KAJ7376612.1"/>
    <property type="molecule type" value="Genomic_DNA"/>
</dbReference>
<feature type="region of interest" description="Disordered" evidence="1">
    <location>
        <begin position="75"/>
        <end position="100"/>
    </location>
</feature>
<organism evidence="2 3">
    <name type="scientific">Desmophyllum pertusum</name>
    <dbReference type="NCBI Taxonomy" id="174260"/>
    <lineage>
        <taxon>Eukaryota</taxon>
        <taxon>Metazoa</taxon>
        <taxon>Cnidaria</taxon>
        <taxon>Anthozoa</taxon>
        <taxon>Hexacorallia</taxon>
        <taxon>Scleractinia</taxon>
        <taxon>Caryophylliina</taxon>
        <taxon>Caryophylliidae</taxon>
        <taxon>Desmophyllum</taxon>
    </lineage>
</organism>
<feature type="compositionally biased region" description="Basic and acidic residues" evidence="1">
    <location>
        <begin position="169"/>
        <end position="185"/>
    </location>
</feature>
<dbReference type="OrthoDB" id="5980563at2759"/>
<reference evidence="2" key="1">
    <citation type="submission" date="2023-01" db="EMBL/GenBank/DDBJ databases">
        <title>Genome assembly of the deep-sea coral Lophelia pertusa.</title>
        <authorList>
            <person name="Herrera S."/>
            <person name="Cordes E."/>
        </authorList>
    </citation>
    <scope>NUCLEOTIDE SEQUENCE</scope>
    <source>
        <strain evidence="2">USNM1676648</strain>
        <tissue evidence="2">Polyp</tissue>
    </source>
</reference>